<dbReference type="Proteomes" id="UP000182800">
    <property type="component" value="Unassembled WGS sequence"/>
</dbReference>
<feature type="transmembrane region" description="Helical" evidence="1">
    <location>
        <begin position="403"/>
        <end position="424"/>
    </location>
</feature>
<organism evidence="2 4">
    <name type="scientific">Saliniramus fredricksonii</name>
    <dbReference type="NCBI Taxonomy" id="1653334"/>
    <lineage>
        <taxon>Bacteria</taxon>
        <taxon>Pseudomonadati</taxon>
        <taxon>Pseudomonadota</taxon>
        <taxon>Alphaproteobacteria</taxon>
        <taxon>Hyphomicrobiales</taxon>
        <taxon>Salinarimonadaceae</taxon>
        <taxon>Saliniramus</taxon>
    </lineage>
</organism>
<evidence type="ECO:0000313" key="4">
    <source>
        <dbReference type="Proteomes" id="UP000050497"/>
    </source>
</evidence>
<sequence length="468" mass="48924">MTDRIDAFSGIALVIAWFTLLVTSLSGEAGQALAEGAPSPLMLFGMAGILFYLVAQSTRYTRFVWSHLTFGAVITVIALFGLASPVMALAEAFWRSVFIVVLFSSLGVLRVAAQTSPMVREAGAMLVRQPPGRRYFALAGGSTLFGAILNFGVIALFSGMIRDAVKAAPGDATVARARERRMLLAMLRGFSVTMFWCPLTVAFAITTTGIAGAQWPSMVLIGAGLAVMTAIAGWAIDSGASRRAAGTGDAVPFSFAALVPLVTLLLILSSTAALVERFTPGALIHGVILFVPLIGLVWILRDTGRAGLTHLRRYVVEQAPGQRQELSVLANAAYAGTLIGMLLPQIFIDALIGPQGLPPVFVPALFMLLVVLFGLLGANPLITVAVLASVMADPARYGVDATLVATALAIGWGMAIASSPATAATMYIGRLTGYGSFTVGTRWNAGYAAVSVVMLGAALTLLGLWRGA</sequence>
<name>A0A0P7XA04_9HYPH</name>
<feature type="transmembrane region" description="Helical" evidence="1">
    <location>
        <begin position="67"/>
        <end position="87"/>
    </location>
</feature>
<dbReference type="RefSeq" id="WP_074445137.1">
    <property type="nucleotide sequence ID" value="NZ_FMBM01000002.1"/>
</dbReference>
<dbReference type="OrthoDB" id="7832851at2"/>
<comment type="caution">
    <text evidence="2">The sequence shown here is derived from an EMBL/GenBank/DDBJ whole genome shotgun (WGS) entry which is preliminary data.</text>
</comment>
<keyword evidence="1" id="KW-0812">Transmembrane</keyword>
<feature type="transmembrane region" description="Helical" evidence="1">
    <location>
        <begin position="7"/>
        <end position="25"/>
    </location>
</feature>
<feature type="transmembrane region" description="Helical" evidence="1">
    <location>
        <begin position="332"/>
        <end position="352"/>
    </location>
</feature>
<dbReference type="EMBL" id="FMBM01000002">
    <property type="protein sequence ID" value="SCC81437.1"/>
    <property type="molecule type" value="Genomic_DNA"/>
</dbReference>
<dbReference type="EMBL" id="LJSX01000004">
    <property type="protein sequence ID" value="KPQ12071.1"/>
    <property type="molecule type" value="Genomic_DNA"/>
</dbReference>
<feature type="transmembrane region" description="Helical" evidence="1">
    <location>
        <begin position="256"/>
        <end position="275"/>
    </location>
</feature>
<keyword evidence="1" id="KW-0472">Membrane</keyword>
<feature type="transmembrane region" description="Helical" evidence="1">
    <location>
        <begin position="445"/>
        <end position="465"/>
    </location>
</feature>
<feature type="transmembrane region" description="Helical" evidence="1">
    <location>
        <begin position="217"/>
        <end position="236"/>
    </location>
</feature>
<feature type="transmembrane region" description="Helical" evidence="1">
    <location>
        <begin position="37"/>
        <end position="55"/>
    </location>
</feature>
<feature type="transmembrane region" description="Helical" evidence="1">
    <location>
        <begin position="282"/>
        <end position="300"/>
    </location>
</feature>
<proteinExistence type="predicted"/>
<evidence type="ECO:0000313" key="3">
    <source>
        <dbReference type="EMBL" id="SCC81437.1"/>
    </source>
</evidence>
<feature type="transmembrane region" description="Helical" evidence="1">
    <location>
        <begin position="181"/>
        <end position="205"/>
    </location>
</feature>
<dbReference type="STRING" id="1653334.GA0071312_2376"/>
<feature type="transmembrane region" description="Helical" evidence="1">
    <location>
        <begin position="364"/>
        <end position="391"/>
    </location>
</feature>
<keyword evidence="5" id="KW-1185">Reference proteome</keyword>
<reference evidence="3 5" key="2">
    <citation type="submission" date="2016-08" db="EMBL/GenBank/DDBJ databases">
        <authorList>
            <person name="Varghese N."/>
            <person name="Submissions Spin"/>
        </authorList>
    </citation>
    <scope>NUCLEOTIDE SEQUENCE [LARGE SCALE GENOMIC DNA]</scope>
    <source>
        <strain evidence="3 5">HL-109</strain>
    </source>
</reference>
<evidence type="ECO:0000256" key="1">
    <source>
        <dbReference type="SAM" id="Phobius"/>
    </source>
</evidence>
<keyword evidence="1" id="KW-1133">Transmembrane helix</keyword>
<dbReference type="Proteomes" id="UP000050497">
    <property type="component" value="Unassembled WGS sequence"/>
</dbReference>
<evidence type="ECO:0000313" key="5">
    <source>
        <dbReference type="Proteomes" id="UP000182800"/>
    </source>
</evidence>
<protein>
    <submittedName>
        <fullName evidence="2">Uncharacterized protein</fullName>
    </submittedName>
</protein>
<accession>A0A0P7XA04</accession>
<reference evidence="2 4" key="1">
    <citation type="submission" date="2015-09" db="EMBL/GenBank/DDBJ databases">
        <title>Identification and resolution of microdiversity through metagenomic sequencing of parallel consortia.</title>
        <authorList>
            <person name="Nelson W.C."/>
            <person name="Romine M.F."/>
            <person name="Lindemann S.R."/>
        </authorList>
    </citation>
    <scope>NUCLEOTIDE SEQUENCE [LARGE SCALE GENOMIC DNA]</scope>
    <source>
        <strain evidence="2">HL-109</strain>
    </source>
</reference>
<dbReference type="AlphaFoldDB" id="A0A0P7XA04"/>
<gene>
    <name evidence="3" type="ORF">GA0071312_2376</name>
    <name evidence="2" type="ORF">HLUCCO17_04530</name>
</gene>
<feature type="transmembrane region" description="Helical" evidence="1">
    <location>
        <begin position="134"/>
        <end position="161"/>
    </location>
</feature>
<evidence type="ECO:0000313" key="2">
    <source>
        <dbReference type="EMBL" id="KPQ12071.1"/>
    </source>
</evidence>